<sequence>MARTKHMAHEENIDGQKNVGERAHKARYSWTIIGENVAAGQTTGSSVMNSWMHSKGHRDNILNGKFRNIGLGIAQDANGVTYWCMFNIHSVKAIWPSSNSSNIQLLGLFPDIVNTSKPTELSIHSRAMFKAAILLSQQYNITIGGQFIEWESAQTGGNAIDAISNTCQIMSASNIIGIIGPAFSRETPIIADLAEKIGIPVISYSATDPELSDHKAYPSFYRIVPSDNAAALAIFQLFIRFNWTSCVIIYQNDAFGSDGAKIINEAFIKNNLTISNMVVFDIVTLRIRGNLMNILTSSSTRIVLVWASASYTSLIVQEALDSDVVGPYFTWILSSSISLNSFNQTFYSQLIGMLTVQPTTASVVNAPINITLLNAAYDLWKKYEPETFPEPINVNNYALFAFDATWLLIQSLQQLCSVSIINSSLSCISFTNSSFCFQCQFHNSDLFFDTINNMAFLGVSGHVQFIANRSDRINGSYYFAQNAQTSTNGMNFVPVLNYSDYNGWQEYTETSVIIWPGTSLVLPSSNAKLDGITLRIGLVGSIPYTISNIITNQFGQNITNYTGYLPDLISLLQTRLGFIPNIDIPSVNLTRNELMEAVANGVYDILMGDLTVTAARREIVGFSSSIFDTSTIIIMRDTPDVTIDLLSFLKPFSRNLWLLILGAMIFAGILICLFEREENEALKNRSIISLCTMGMWYCFGNLTGCGVDFNVTTAAGRLLTAGLYVLSIVLLASYTANLASDLTLLKSKPVISGIDDIKSGKMPYNRLGIITGSSLEDYYLREISNVGESFDEGVFGIVASKQWIYQQDLDVAILSLREEGVIDNLVAKWFQTTNCPATSETSTAMGIDSMGGLFLIFGVFVILSFILFGWTKRLLIKK</sequence>
<evidence type="ECO:0000256" key="8">
    <source>
        <dbReference type="ARBA" id="ARBA00023170"/>
    </source>
</evidence>
<evidence type="ECO:0000256" key="4">
    <source>
        <dbReference type="ARBA" id="ARBA00022989"/>
    </source>
</evidence>
<feature type="transmembrane region" description="Helical" evidence="14">
    <location>
        <begin position="686"/>
        <end position="709"/>
    </location>
</feature>
<keyword evidence="8" id="KW-0675">Receptor</keyword>
<dbReference type="InterPro" id="IPR001828">
    <property type="entry name" value="ANF_lig-bd_rcpt"/>
</dbReference>
<dbReference type="Pfam" id="PF00188">
    <property type="entry name" value="CAP"/>
    <property type="match status" value="1"/>
</dbReference>
<dbReference type="Pfam" id="PF00060">
    <property type="entry name" value="Lig_chan"/>
    <property type="match status" value="1"/>
</dbReference>
<feature type="domain" description="Ionotropic glutamate receptor C-terminal" evidence="15">
    <location>
        <begin position="533"/>
        <end position="832"/>
    </location>
</feature>
<evidence type="ECO:0000313" key="17">
    <source>
        <dbReference type="Proteomes" id="UP000663891"/>
    </source>
</evidence>
<dbReference type="SUPFAM" id="SSF53822">
    <property type="entry name" value="Periplasmic binding protein-like I"/>
    <property type="match status" value="1"/>
</dbReference>
<organism evidence="16 17">
    <name type="scientific">Adineta steineri</name>
    <dbReference type="NCBI Taxonomy" id="433720"/>
    <lineage>
        <taxon>Eukaryota</taxon>
        <taxon>Metazoa</taxon>
        <taxon>Spiralia</taxon>
        <taxon>Gnathifera</taxon>
        <taxon>Rotifera</taxon>
        <taxon>Eurotatoria</taxon>
        <taxon>Bdelloidea</taxon>
        <taxon>Adinetida</taxon>
        <taxon>Adinetidae</taxon>
        <taxon>Adineta</taxon>
    </lineage>
</organism>
<dbReference type="SUPFAM" id="SSF55797">
    <property type="entry name" value="PR-1-like"/>
    <property type="match status" value="1"/>
</dbReference>
<keyword evidence="9" id="KW-0325">Glycoprotein</keyword>
<dbReference type="GO" id="GO:0045211">
    <property type="term" value="C:postsynaptic membrane"/>
    <property type="evidence" value="ECO:0007669"/>
    <property type="project" value="UniProtKB-SubCell"/>
</dbReference>
<feature type="transmembrane region" description="Helical" evidence="14">
    <location>
        <begin position="656"/>
        <end position="674"/>
    </location>
</feature>
<dbReference type="Gene3D" id="3.40.190.10">
    <property type="entry name" value="Periplasmic binding protein-like II"/>
    <property type="match status" value="3"/>
</dbReference>
<evidence type="ECO:0000256" key="5">
    <source>
        <dbReference type="ARBA" id="ARBA00023018"/>
    </source>
</evidence>
<dbReference type="CDD" id="cd05379">
    <property type="entry name" value="CAP_bacterial"/>
    <property type="match status" value="1"/>
</dbReference>
<dbReference type="Gene3D" id="3.40.50.2300">
    <property type="match status" value="2"/>
</dbReference>
<feature type="transmembrane region" description="Helical" evidence="14">
    <location>
        <begin position="721"/>
        <end position="739"/>
    </location>
</feature>
<evidence type="ECO:0000256" key="1">
    <source>
        <dbReference type="ARBA" id="ARBA00004141"/>
    </source>
</evidence>
<dbReference type="SUPFAM" id="SSF53850">
    <property type="entry name" value="Periplasmic binding protein-like II"/>
    <property type="match status" value="1"/>
</dbReference>
<keyword evidence="5" id="KW-0770">Synapse</keyword>
<feature type="transmembrane region" description="Helical" evidence="14">
    <location>
        <begin position="852"/>
        <end position="870"/>
    </location>
</feature>
<keyword evidence="3 14" id="KW-0812">Transmembrane</keyword>
<evidence type="ECO:0000256" key="6">
    <source>
        <dbReference type="ARBA" id="ARBA00023065"/>
    </source>
</evidence>
<dbReference type="InterPro" id="IPR001320">
    <property type="entry name" value="Iontro_rcpt_C"/>
</dbReference>
<protein>
    <recommendedName>
        <fullName evidence="15">Ionotropic glutamate receptor C-terminal domain-containing protein</fullName>
    </recommendedName>
</protein>
<keyword evidence="6" id="KW-0406">Ion transport</keyword>
<evidence type="ECO:0000256" key="9">
    <source>
        <dbReference type="ARBA" id="ARBA00023180"/>
    </source>
</evidence>
<dbReference type="EMBL" id="CAJNON010000003">
    <property type="protein sequence ID" value="CAF0741659.1"/>
    <property type="molecule type" value="Genomic_DNA"/>
</dbReference>
<dbReference type="InterPro" id="IPR014044">
    <property type="entry name" value="CAP_dom"/>
</dbReference>
<dbReference type="InterPro" id="IPR015683">
    <property type="entry name" value="Ionotropic_Glu_rcpt"/>
</dbReference>
<dbReference type="GO" id="GO:0004930">
    <property type="term" value="F:G protein-coupled receptor activity"/>
    <property type="evidence" value="ECO:0007669"/>
    <property type="project" value="InterPro"/>
</dbReference>
<evidence type="ECO:0000313" key="16">
    <source>
        <dbReference type="EMBL" id="CAF0741659.1"/>
    </source>
</evidence>
<comment type="caution">
    <text evidence="16">The sequence shown here is derived from an EMBL/GenBank/DDBJ whole genome shotgun (WGS) entry which is preliminary data.</text>
</comment>
<dbReference type="Proteomes" id="UP000663891">
    <property type="component" value="Unassembled WGS sequence"/>
</dbReference>
<dbReference type="InterPro" id="IPR028082">
    <property type="entry name" value="Peripla_BP_I"/>
</dbReference>
<evidence type="ECO:0000256" key="10">
    <source>
        <dbReference type="ARBA" id="ARBA00023257"/>
    </source>
</evidence>
<reference evidence="16" key="1">
    <citation type="submission" date="2021-02" db="EMBL/GenBank/DDBJ databases">
        <authorList>
            <person name="Nowell W R."/>
        </authorList>
    </citation>
    <scope>NUCLEOTIDE SEQUENCE</scope>
</reference>
<dbReference type="OrthoDB" id="5984008at2759"/>
<dbReference type="PRINTS" id="PR00248">
    <property type="entry name" value="GPCRMGR"/>
</dbReference>
<evidence type="ECO:0000256" key="11">
    <source>
        <dbReference type="ARBA" id="ARBA00023286"/>
    </source>
</evidence>
<dbReference type="SMART" id="SM00079">
    <property type="entry name" value="PBPe"/>
    <property type="match status" value="1"/>
</dbReference>
<keyword evidence="4 14" id="KW-1133">Transmembrane helix</keyword>
<evidence type="ECO:0000259" key="15">
    <source>
        <dbReference type="SMART" id="SM00079"/>
    </source>
</evidence>
<keyword evidence="11" id="KW-1071">Ligand-gated ion channel</keyword>
<proteinExistence type="predicted"/>
<keyword evidence="12" id="KW-0407">Ion channel</keyword>
<keyword evidence="7 14" id="KW-0472">Membrane</keyword>
<evidence type="ECO:0000256" key="13">
    <source>
        <dbReference type="ARBA" id="ARBA00034100"/>
    </source>
</evidence>
<evidence type="ECO:0000256" key="12">
    <source>
        <dbReference type="ARBA" id="ARBA00023303"/>
    </source>
</evidence>
<dbReference type="AlphaFoldDB" id="A0A813NP60"/>
<evidence type="ECO:0000256" key="14">
    <source>
        <dbReference type="SAM" id="Phobius"/>
    </source>
</evidence>
<evidence type="ECO:0000256" key="2">
    <source>
        <dbReference type="ARBA" id="ARBA00022448"/>
    </source>
</evidence>
<dbReference type="GO" id="GO:0015276">
    <property type="term" value="F:ligand-gated monoatomic ion channel activity"/>
    <property type="evidence" value="ECO:0007669"/>
    <property type="project" value="InterPro"/>
</dbReference>
<name>A0A813NP60_9BILA</name>
<dbReference type="Gene3D" id="1.10.287.70">
    <property type="match status" value="1"/>
</dbReference>
<dbReference type="Gene3D" id="3.40.33.10">
    <property type="entry name" value="CAP"/>
    <property type="match status" value="1"/>
</dbReference>
<keyword evidence="10" id="KW-0628">Postsynaptic cell membrane</keyword>
<keyword evidence="2" id="KW-0813">Transport</keyword>
<dbReference type="Pfam" id="PF01094">
    <property type="entry name" value="ANF_receptor"/>
    <property type="match status" value="1"/>
</dbReference>
<accession>A0A813NP60</accession>
<dbReference type="InterPro" id="IPR035940">
    <property type="entry name" value="CAP_sf"/>
</dbReference>
<dbReference type="PANTHER" id="PTHR18966">
    <property type="entry name" value="IONOTROPIC GLUTAMATE RECEPTOR"/>
    <property type="match status" value="1"/>
</dbReference>
<comment type="subcellular location">
    <subcellularLocation>
        <location evidence="1">Membrane</location>
        <topology evidence="1">Multi-pass membrane protein</topology>
    </subcellularLocation>
    <subcellularLocation>
        <location evidence="13">Postsynaptic cell membrane</location>
    </subcellularLocation>
</comment>
<evidence type="ECO:0000256" key="3">
    <source>
        <dbReference type="ARBA" id="ARBA00022692"/>
    </source>
</evidence>
<evidence type="ECO:0000256" key="7">
    <source>
        <dbReference type="ARBA" id="ARBA00023136"/>
    </source>
</evidence>
<gene>
    <name evidence="16" type="ORF">VCS650_LOCUS695</name>
</gene>
<dbReference type="InterPro" id="IPR000337">
    <property type="entry name" value="GPCR_3"/>
</dbReference>